<gene>
    <name evidence="2" type="ORF">H1191_14275</name>
</gene>
<evidence type="ECO:0000256" key="1">
    <source>
        <dbReference type="SAM" id="Phobius"/>
    </source>
</evidence>
<dbReference type="RefSeq" id="WP_181752943.1">
    <property type="nucleotide sequence ID" value="NZ_JACEIQ010000015.1"/>
</dbReference>
<reference evidence="2 3" key="1">
    <citation type="submission" date="2020-07" db="EMBL/GenBank/DDBJ databases">
        <authorList>
            <person name="Feng H."/>
        </authorList>
    </citation>
    <scope>NUCLEOTIDE SEQUENCE [LARGE SCALE GENOMIC DNA]</scope>
    <source>
        <strain evidence="3">s-10</strain>
    </source>
</reference>
<dbReference type="AlphaFoldDB" id="A0A7W2A9P4"/>
<dbReference type="Pfam" id="PF04307">
    <property type="entry name" value="YdjM"/>
    <property type="match status" value="1"/>
</dbReference>
<keyword evidence="1" id="KW-0812">Transmembrane</keyword>
<dbReference type="InterPro" id="IPR007404">
    <property type="entry name" value="YdjM-like"/>
</dbReference>
<dbReference type="Proteomes" id="UP000535491">
    <property type="component" value="Unassembled WGS sequence"/>
</dbReference>
<sequence>MDTGTHFVMGLGLFGLAHLDPAVTAHQEASQAFLIATVVGSQIPDADTLYRFGGNAAYIRNHRGWSHSLPMLFAWPTLITWVLSMFFTNTDWKQLWFWTFVAVFIHIFIDLFNTYGTQALRPLSSRWVSWNVINIFDPFIFALHLVGFLLWWALPQNPGYTFSLIYLFLIAYIGWRSWIRYRLVSRLKQELNEPGRYTVTPTVHWNVWNVIVEQPHRVKMGEIRGGQLFWTGQLSTKDLDHPAVIHSKKADSIDAFLSFTSYGYPQVFSRPYGYEVRWLDVRYHYKKHFPFVAVALLDSEYTPFHSFVGWMSEDQLEKKVQHLLS</sequence>
<dbReference type="GO" id="GO:0016787">
    <property type="term" value="F:hydrolase activity"/>
    <property type="evidence" value="ECO:0007669"/>
    <property type="project" value="UniProtKB-KW"/>
</dbReference>
<dbReference type="EMBL" id="JACEIQ010000015">
    <property type="protein sequence ID" value="MBA4495469.1"/>
    <property type="molecule type" value="Genomic_DNA"/>
</dbReference>
<keyword evidence="2" id="KW-0378">Hydrolase</keyword>
<dbReference type="InterPro" id="IPR053170">
    <property type="entry name" value="Transcription_regulator"/>
</dbReference>
<feature type="transmembrane region" description="Helical" evidence="1">
    <location>
        <begin position="69"/>
        <end position="89"/>
    </location>
</feature>
<feature type="transmembrane region" description="Helical" evidence="1">
    <location>
        <begin position="160"/>
        <end position="179"/>
    </location>
</feature>
<evidence type="ECO:0000313" key="3">
    <source>
        <dbReference type="Proteomes" id="UP000535491"/>
    </source>
</evidence>
<dbReference type="PANTHER" id="PTHR40031">
    <property type="entry name" value="HYPOTHETICAL MEMBRANE SPANNING PROTEIN"/>
    <property type="match status" value="1"/>
</dbReference>
<keyword evidence="1" id="KW-1133">Transmembrane helix</keyword>
<protein>
    <submittedName>
        <fullName evidence="2">Metal-dependent hydrolase</fullName>
    </submittedName>
</protein>
<feature type="transmembrane region" description="Helical" evidence="1">
    <location>
        <begin position="95"/>
        <end position="115"/>
    </location>
</feature>
<organism evidence="2 3">
    <name type="scientific">Paenactinomyces guangxiensis</name>
    <dbReference type="NCBI Taxonomy" id="1490290"/>
    <lineage>
        <taxon>Bacteria</taxon>
        <taxon>Bacillati</taxon>
        <taxon>Bacillota</taxon>
        <taxon>Bacilli</taxon>
        <taxon>Bacillales</taxon>
        <taxon>Thermoactinomycetaceae</taxon>
        <taxon>Paenactinomyces</taxon>
    </lineage>
</organism>
<keyword evidence="1" id="KW-0472">Membrane</keyword>
<dbReference type="PANTHER" id="PTHR40031:SF1">
    <property type="entry name" value="MEMBRANE-BOUND METAL-DEPENDENT HYDROLASE"/>
    <property type="match status" value="1"/>
</dbReference>
<name>A0A7W2A9P4_9BACL</name>
<accession>A0A7W2A9P4</accession>
<evidence type="ECO:0000313" key="2">
    <source>
        <dbReference type="EMBL" id="MBA4495469.1"/>
    </source>
</evidence>
<comment type="caution">
    <text evidence="2">The sequence shown here is derived from an EMBL/GenBank/DDBJ whole genome shotgun (WGS) entry which is preliminary data.</text>
</comment>
<keyword evidence="3" id="KW-1185">Reference proteome</keyword>
<proteinExistence type="predicted"/>
<feature type="transmembrane region" description="Helical" evidence="1">
    <location>
        <begin position="127"/>
        <end position="154"/>
    </location>
</feature>